<gene>
    <name evidence="1" type="ORF">ZOSMA_283G00160</name>
</gene>
<evidence type="ECO:0000313" key="1">
    <source>
        <dbReference type="EMBL" id="KMZ66893.1"/>
    </source>
</evidence>
<protein>
    <submittedName>
        <fullName evidence="1">Uncharacterized protein</fullName>
    </submittedName>
</protein>
<sequence>MFYFIGSICISTAINTSIVELRF</sequence>
<keyword evidence="2" id="KW-1185">Reference proteome</keyword>
<reference evidence="2" key="1">
    <citation type="journal article" date="2016" name="Nature">
        <title>The genome of the seagrass Zostera marina reveals angiosperm adaptation to the sea.</title>
        <authorList>
            <person name="Olsen J.L."/>
            <person name="Rouze P."/>
            <person name="Verhelst B."/>
            <person name="Lin Y.-C."/>
            <person name="Bayer T."/>
            <person name="Collen J."/>
            <person name="Dattolo E."/>
            <person name="De Paoli E."/>
            <person name="Dittami S."/>
            <person name="Maumus F."/>
            <person name="Michel G."/>
            <person name="Kersting A."/>
            <person name="Lauritano C."/>
            <person name="Lohaus R."/>
            <person name="Toepel M."/>
            <person name="Tonon T."/>
            <person name="Vanneste K."/>
            <person name="Amirebrahimi M."/>
            <person name="Brakel J."/>
            <person name="Bostroem C."/>
            <person name="Chovatia M."/>
            <person name="Grimwood J."/>
            <person name="Jenkins J.W."/>
            <person name="Jueterbock A."/>
            <person name="Mraz A."/>
            <person name="Stam W.T."/>
            <person name="Tice H."/>
            <person name="Bornberg-Bauer E."/>
            <person name="Green P.J."/>
            <person name="Pearson G.A."/>
            <person name="Procaccini G."/>
            <person name="Duarte C.M."/>
            <person name="Schmutz J."/>
            <person name="Reusch T.B.H."/>
            <person name="Van de Peer Y."/>
        </authorList>
    </citation>
    <scope>NUCLEOTIDE SEQUENCE [LARGE SCALE GENOMIC DNA]</scope>
    <source>
        <strain evidence="2">cv. Finnish</strain>
    </source>
</reference>
<dbReference type="AlphaFoldDB" id="A0A0K9PCV8"/>
<proteinExistence type="predicted"/>
<name>A0A0K9PCV8_ZOSMR</name>
<dbReference type="Proteomes" id="UP000036987">
    <property type="component" value="Unassembled WGS sequence"/>
</dbReference>
<comment type="caution">
    <text evidence="1">The sequence shown here is derived from an EMBL/GenBank/DDBJ whole genome shotgun (WGS) entry which is preliminary data.</text>
</comment>
<evidence type="ECO:0000313" key="2">
    <source>
        <dbReference type="Proteomes" id="UP000036987"/>
    </source>
</evidence>
<dbReference type="EMBL" id="LFYR01000940">
    <property type="protein sequence ID" value="KMZ66893.1"/>
    <property type="molecule type" value="Genomic_DNA"/>
</dbReference>
<organism evidence="1 2">
    <name type="scientific">Zostera marina</name>
    <name type="common">Eelgrass</name>
    <dbReference type="NCBI Taxonomy" id="29655"/>
    <lineage>
        <taxon>Eukaryota</taxon>
        <taxon>Viridiplantae</taxon>
        <taxon>Streptophyta</taxon>
        <taxon>Embryophyta</taxon>
        <taxon>Tracheophyta</taxon>
        <taxon>Spermatophyta</taxon>
        <taxon>Magnoliopsida</taxon>
        <taxon>Liliopsida</taxon>
        <taxon>Zosteraceae</taxon>
        <taxon>Zostera</taxon>
    </lineage>
</organism>
<accession>A0A0K9PCV8</accession>